<dbReference type="Gene3D" id="3.40.630.10">
    <property type="entry name" value="Zn peptidases"/>
    <property type="match status" value="1"/>
</dbReference>
<protein>
    <recommendedName>
        <fullName evidence="5">Peptidase M20 dimerisation domain-containing protein</fullName>
    </recommendedName>
</protein>
<proteinExistence type="predicted"/>
<organism evidence="6 7">
    <name type="scientific">Cymbomonas tetramitiformis</name>
    <dbReference type="NCBI Taxonomy" id="36881"/>
    <lineage>
        <taxon>Eukaryota</taxon>
        <taxon>Viridiplantae</taxon>
        <taxon>Chlorophyta</taxon>
        <taxon>Pyramimonadophyceae</taxon>
        <taxon>Pyramimonadales</taxon>
        <taxon>Pyramimonadaceae</taxon>
        <taxon>Cymbomonas</taxon>
    </lineage>
</organism>
<dbReference type="InterPro" id="IPR011650">
    <property type="entry name" value="Peptidase_M20_dimer"/>
</dbReference>
<dbReference type="InterPro" id="IPR051458">
    <property type="entry name" value="Cyt/Met_Dipeptidase"/>
</dbReference>
<dbReference type="NCBIfam" id="NF006053">
    <property type="entry name" value="PRK08201.1"/>
    <property type="match status" value="1"/>
</dbReference>
<dbReference type="SUPFAM" id="SSF53187">
    <property type="entry name" value="Zn-dependent exopeptidases"/>
    <property type="match status" value="1"/>
</dbReference>
<keyword evidence="1" id="KW-0645">Protease</keyword>
<evidence type="ECO:0000259" key="5">
    <source>
        <dbReference type="Pfam" id="PF07687"/>
    </source>
</evidence>
<evidence type="ECO:0000256" key="2">
    <source>
        <dbReference type="ARBA" id="ARBA00022723"/>
    </source>
</evidence>
<dbReference type="GO" id="GO:0046872">
    <property type="term" value="F:metal ion binding"/>
    <property type="evidence" value="ECO:0007669"/>
    <property type="project" value="UniProtKB-KW"/>
</dbReference>
<dbReference type="PANTHER" id="PTHR43270">
    <property type="entry name" value="BETA-ALA-HIS DIPEPTIDASE"/>
    <property type="match status" value="1"/>
</dbReference>
<feature type="domain" description="Peptidase M20 dimerisation" evidence="5">
    <location>
        <begin position="232"/>
        <end position="385"/>
    </location>
</feature>
<feature type="chain" id="PRO_5042095961" description="Peptidase M20 dimerisation domain-containing protein" evidence="4">
    <location>
        <begin position="25"/>
        <end position="503"/>
    </location>
</feature>
<dbReference type="AlphaFoldDB" id="A0AAE0F3F4"/>
<dbReference type="PANTHER" id="PTHR43270:SF12">
    <property type="entry name" value="SUCCINYL-DIAMINOPIMELATE DESUCCINYLASE"/>
    <property type="match status" value="1"/>
</dbReference>
<dbReference type="Pfam" id="PF01546">
    <property type="entry name" value="Peptidase_M20"/>
    <property type="match status" value="1"/>
</dbReference>
<evidence type="ECO:0000313" key="7">
    <source>
        <dbReference type="Proteomes" id="UP001190700"/>
    </source>
</evidence>
<evidence type="ECO:0000256" key="1">
    <source>
        <dbReference type="ARBA" id="ARBA00022670"/>
    </source>
</evidence>
<evidence type="ECO:0000313" key="6">
    <source>
        <dbReference type="EMBL" id="KAK3250641.1"/>
    </source>
</evidence>
<feature type="signal peptide" evidence="4">
    <location>
        <begin position="1"/>
        <end position="24"/>
    </location>
</feature>
<dbReference type="NCBIfam" id="NF006579">
    <property type="entry name" value="PRK09104.1"/>
    <property type="match status" value="1"/>
</dbReference>
<dbReference type="Pfam" id="PF07687">
    <property type="entry name" value="M20_dimer"/>
    <property type="match status" value="1"/>
</dbReference>
<keyword evidence="7" id="KW-1185">Reference proteome</keyword>
<gene>
    <name evidence="6" type="ORF">CYMTET_39986</name>
</gene>
<dbReference type="Gene3D" id="3.30.70.360">
    <property type="match status" value="1"/>
</dbReference>
<evidence type="ECO:0000256" key="4">
    <source>
        <dbReference type="SAM" id="SignalP"/>
    </source>
</evidence>
<dbReference type="Proteomes" id="UP001190700">
    <property type="component" value="Unassembled WGS sequence"/>
</dbReference>
<dbReference type="InterPro" id="IPR002933">
    <property type="entry name" value="Peptidase_M20"/>
</dbReference>
<comment type="caution">
    <text evidence="6">The sequence shown here is derived from an EMBL/GenBank/DDBJ whole genome shotgun (WGS) entry which is preliminary data.</text>
</comment>
<sequence>MKCHTRYTIPFVILSAALIQGALARGFAPAPTEVLEYITAHNEEWGKELCDLVNIPSISALPAHALQVDSAAKWVTNLMSSIGLRNVGIFRTSLHHPTTYGEWLLAPNAPTALIYGHYDVQPVDPLDLWDSDPFKCERRDGVYTGRGVADDKGSGILPALHAIQAVLSATGTLPINVKVLIEGAEEIGSPGMKGWIEAHKEMLKCDFVISADGSQVAVDQPGLVLGLRGMASMGFTLTTASTDLHSGLFGGAVQNPLRAMAQLISSLHSPQGKIQVDGFLDDVKDLSASELVDYKRFEELVDVKGELAKVGVDEPFGEEGHSILEQRWSRPTIEVVGMWGGFMGDGIKTVLPREAHAKLAMRLVPYQKVELVTDAVKQHLMSFLPPSCNLTFDFVSKGSEAYLANKDGYWMAAASATLKHVMGAEPVYYRMGGSIPAVAHFKEILDVDTIFMAFDVPDQNIHAPNEFMREGLYEMAHEAFAHLLFEVKAAYAETVPTTERAEL</sequence>
<dbReference type="GO" id="GO:0008233">
    <property type="term" value="F:peptidase activity"/>
    <property type="evidence" value="ECO:0007669"/>
    <property type="project" value="UniProtKB-KW"/>
</dbReference>
<dbReference type="EMBL" id="LGRX02026584">
    <property type="protein sequence ID" value="KAK3250641.1"/>
    <property type="molecule type" value="Genomic_DNA"/>
</dbReference>
<accession>A0AAE0F3F4</accession>
<keyword evidence="3" id="KW-0378">Hydrolase</keyword>
<name>A0AAE0F3F4_9CHLO</name>
<evidence type="ECO:0000256" key="3">
    <source>
        <dbReference type="ARBA" id="ARBA00022801"/>
    </source>
</evidence>
<dbReference type="GO" id="GO:0006508">
    <property type="term" value="P:proteolysis"/>
    <property type="evidence" value="ECO:0007669"/>
    <property type="project" value="UniProtKB-KW"/>
</dbReference>
<keyword evidence="4" id="KW-0732">Signal</keyword>
<keyword evidence="2" id="KW-0479">Metal-binding</keyword>
<reference evidence="6 7" key="1">
    <citation type="journal article" date="2015" name="Genome Biol. Evol.">
        <title>Comparative Genomics of a Bacterivorous Green Alga Reveals Evolutionary Causalities and Consequences of Phago-Mixotrophic Mode of Nutrition.</title>
        <authorList>
            <person name="Burns J.A."/>
            <person name="Paasch A."/>
            <person name="Narechania A."/>
            <person name="Kim E."/>
        </authorList>
    </citation>
    <scope>NUCLEOTIDE SEQUENCE [LARGE SCALE GENOMIC DNA]</scope>
    <source>
        <strain evidence="6 7">PLY_AMNH</strain>
    </source>
</reference>